<reference evidence="1" key="1">
    <citation type="journal article" date="2023" name="bioRxiv">
        <title>Improved chromosome-level genome assembly for marigold (Tagetes erecta).</title>
        <authorList>
            <person name="Jiang F."/>
            <person name="Yuan L."/>
            <person name="Wang S."/>
            <person name="Wang H."/>
            <person name="Xu D."/>
            <person name="Wang A."/>
            <person name="Fan W."/>
        </authorList>
    </citation>
    <scope>NUCLEOTIDE SEQUENCE</scope>
    <source>
        <strain evidence="1">WSJ</strain>
        <tissue evidence="1">Leaf</tissue>
    </source>
</reference>
<proteinExistence type="predicted"/>
<name>A0AAD8KM34_TARER</name>
<gene>
    <name evidence="1" type="ORF">QVD17_20924</name>
</gene>
<dbReference type="Proteomes" id="UP001229421">
    <property type="component" value="Unassembled WGS sequence"/>
</dbReference>
<accession>A0AAD8KM34</accession>
<comment type="caution">
    <text evidence="1">The sequence shown here is derived from an EMBL/GenBank/DDBJ whole genome shotgun (WGS) entry which is preliminary data.</text>
</comment>
<dbReference type="AlphaFoldDB" id="A0AAD8KM34"/>
<dbReference type="EMBL" id="JAUHHV010000005">
    <property type="protein sequence ID" value="KAK1425570.1"/>
    <property type="molecule type" value="Genomic_DNA"/>
</dbReference>
<evidence type="ECO:0000313" key="2">
    <source>
        <dbReference type="Proteomes" id="UP001229421"/>
    </source>
</evidence>
<keyword evidence="2" id="KW-1185">Reference proteome</keyword>
<sequence>MFVLDHEKLRDRVKRDDRLCGFEKIYKRRMGIKGTWGSEKRKKKLLFNCPKKTQPQAAIPVPLSISNVTVLGRRRGPSGNCFNHLPTGLNPRLVPCGV</sequence>
<organism evidence="1 2">
    <name type="scientific">Tagetes erecta</name>
    <name type="common">African marigold</name>
    <dbReference type="NCBI Taxonomy" id="13708"/>
    <lineage>
        <taxon>Eukaryota</taxon>
        <taxon>Viridiplantae</taxon>
        <taxon>Streptophyta</taxon>
        <taxon>Embryophyta</taxon>
        <taxon>Tracheophyta</taxon>
        <taxon>Spermatophyta</taxon>
        <taxon>Magnoliopsida</taxon>
        <taxon>eudicotyledons</taxon>
        <taxon>Gunneridae</taxon>
        <taxon>Pentapetalae</taxon>
        <taxon>asterids</taxon>
        <taxon>campanulids</taxon>
        <taxon>Asterales</taxon>
        <taxon>Asteraceae</taxon>
        <taxon>Asteroideae</taxon>
        <taxon>Heliantheae alliance</taxon>
        <taxon>Tageteae</taxon>
        <taxon>Tagetes</taxon>
    </lineage>
</organism>
<protein>
    <submittedName>
        <fullName evidence="1">Uncharacterized protein</fullName>
    </submittedName>
</protein>
<evidence type="ECO:0000313" key="1">
    <source>
        <dbReference type="EMBL" id="KAK1425570.1"/>
    </source>
</evidence>